<evidence type="ECO:0000313" key="2">
    <source>
        <dbReference type="Proteomes" id="UP000554726"/>
    </source>
</evidence>
<dbReference type="EMBL" id="JACHNS010000001">
    <property type="protein sequence ID" value="MBB4591401.1"/>
    <property type="molecule type" value="Genomic_DNA"/>
</dbReference>
<comment type="caution">
    <text evidence="1">The sequence shown here is derived from an EMBL/GenBank/DDBJ whole genome shotgun (WGS) entry which is preliminary data.</text>
</comment>
<organism evidence="1 2">
    <name type="scientific">Xanthomonas cannabis</name>
    <dbReference type="NCBI Taxonomy" id="1885674"/>
    <lineage>
        <taxon>Bacteria</taxon>
        <taxon>Pseudomonadati</taxon>
        <taxon>Pseudomonadota</taxon>
        <taxon>Gammaproteobacteria</taxon>
        <taxon>Lysobacterales</taxon>
        <taxon>Lysobacteraceae</taxon>
        <taxon>Xanthomonas</taxon>
    </lineage>
</organism>
<name>A0ABR6JF44_9XANT</name>
<accession>A0ABR6JF44</accession>
<dbReference type="Proteomes" id="UP000554726">
    <property type="component" value="Unassembled WGS sequence"/>
</dbReference>
<keyword evidence="2" id="KW-1185">Reference proteome</keyword>
<gene>
    <name evidence="1" type="ORF">FHR60_000024</name>
</gene>
<dbReference type="InterPro" id="IPR021307">
    <property type="entry name" value="DUF2884"/>
</dbReference>
<reference evidence="1 2" key="1">
    <citation type="submission" date="2020-08" db="EMBL/GenBank/DDBJ databases">
        <title>Studying the diversity of plant-associated saprophytic bacteria and their role in host health and plant-pathogen interactions.</title>
        <authorList>
            <person name="Potnis N."/>
        </authorList>
    </citation>
    <scope>NUCLEOTIDE SEQUENCE [LARGE SCALE GENOMIC DNA]</scope>
    <source>
        <strain evidence="1 2">F16</strain>
    </source>
</reference>
<proteinExistence type="predicted"/>
<evidence type="ECO:0000313" key="1">
    <source>
        <dbReference type="EMBL" id="MBB4591401.1"/>
    </source>
</evidence>
<protein>
    <submittedName>
        <fullName evidence="1">Uncharacterized protein</fullName>
    </submittedName>
</protein>
<dbReference type="Pfam" id="PF11101">
    <property type="entry name" value="DUF2884"/>
    <property type="match status" value="1"/>
</dbReference>
<sequence>MQAAHGSEKLDLRLTQSFSKRQLTPIDIDQEIGALVAELLPQLIGDVIAAAVQSALTGNDAQLRSLDGLQVRIERMVEPRALALRPRAQQLCTRVHALDALDNALAYRLPSGEPLQLLRVDRRMSK</sequence>